<keyword evidence="3" id="KW-1185">Reference proteome</keyword>
<name>A0A098S433_9BACT</name>
<protein>
    <submittedName>
        <fullName evidence="2">Uncharacterized protein</fullName>
    </submittedName>
</protein>
<keyword evidence="1" id="KW-0472">Membrane</keyword>
<dbReference type="EMBL" id="JPOS01000039">
    <property type="protein sequence ID" value="KGE86855.1"/>
    <property type="molecule type" value="Genomic_DNA"/>
</dbReference>
<sequence>MKPNAIPARPALPWMYLLLIIISLLLLYLPIFYLPTTPPPEVAIELSTDELLALEAAYEQGFDHPDPDGDDPCLRLQLLPYKKLSAWRKQFRKRGFTIQKIKDMLKSGRREILIHPEKSTRYTKIFDSKGNWIVVDFVDCIIWQVAPHNFK</sequence>
<keyword evidence="1" id="KW-0812">Transmembrane</keyword>
<accession>A0A098S433</accession>
<dbReference type="Proteomes" id="UP000029736">
    <property type="component" value="Unassembled WGS sequence"/>
</dbReference>
<evidence type="ECO:0000313" key="3">
    <source>
        <dbReference type="Proteomes" id="UP000029736"/>
    </source>
</evidence>
<comment type="caution">
    <text evidence="2">The sequence shown here is derived from an EMBL/GenBank/DDBJ whole genome shotgun (WGS) entry which is preliminary data.</text>
</comment>
<reference evidence="2 3" key="1">
    <citation type="journal article" date="2014" name="Int. J. Syst. Evol. Microbiol.">
        <title>Phaeodactylibacter xiamenensis gen. nov., sp. nov., a member of the family Saprospiraceae isolated from the marine alga Phaeodactylum tricornutum.</title>
        <authorList>
            <person name="Chen Z.Jr."/>
            <person name="Lei X."/>
            <person name="Lai Q."/>
            <person name="Li Y."/>
            <person name="Zhang B."/>
            <person name="Zhang J."/>
            <person name="Zhang H."/>
            <person name="Yang L."/>
            <person name="Zheng W."/>
            <person name="Tian Y."/>
            <person name="Yu Z."/>
            <person name="Xu H.Jr."/>
            <person name="Zheng T."/>
        </authorList>
    </citation>
    <scope>NUCLEOTIDE SEQUENCE [LARGE SCALE GENOMIC DNA]</scope>
    <source>
        <strain evidence="2 3">KD52</strain>
    </source>
</reference>
<keyword evidence="1" id="KW-1133">Transmembrane helix</keyword>
<dbReference type="OrthoDB" id="9969031at2"/>
<evidence type="ECO:0000313" key="2">
    <source>
        <dbReference type="EMBL" id="KGE86855.1"/>
    </source>
</evidence>
<organism evidence="2 3">
    <name type="scientific">Phaeodactylibacter xiamenensis</name>
    <dbReference type="NCBI Taxonomy" id="1524460"/>
    <lineage>
        <taxon>Bacteria</taxon>
        <taxon>Pseudomonadati</taxon>
        <taxon>Bacteroidota</taxon>
        <taxon>Saprospiria</taxon>
        <taxon>Saprospirales</taxon>
        <taxon>Haliscomenobacteraceae</taxon>
        <taxon>Phaeodactylibacter</taxon>
    </lineage>
</organism>
<dbReference type="RefSeq" id="WP_044223347.1">
    <property type="nucleotide sequence ID" value="NZ_JBKAGJ010000009.1"/>
</dbReference>
<gene>
    <name evidence="2" type="ORF">IX84_17460</name>
</gene>
<dbReference type="AlphaFoldDB" id="A0A098S433"/>
<evidence type="ECO:0000256" key="1">
    <source>
        <dbReference type="SAM" id="Phobius"/>
    </source>
</evidence>
<dbReference type="STRING" id="1524460.IX84_17460"/>
<proteinExistence type="predicted"/>
<feature type="transmembrane region" description="Helical" evidence="1">
    <location>
        <begin position="12"/>
        <end position="34"/>
    </location>
</feature>